<dbReference type="Proteomes" id="UP000184241">
    <property type="component" value="Unassembled WGS sequence"/>
</dbReference>
<dbReference type="EMBL" id="FQXU01000004">
    <property type="protein sequence ID" value="SHH88937.1"/>
    <property type="molecule type" value="Genomic_DNA"/>
</dbReference>
<name>A0A1M5WN25_9CLOT</name>
<accession>A0A1M5WN25</accession>
<dbReference type="AlphaFoldDB" id="A0A1M5WN25"/>
<reference evidence="1 2" key="1">
    <citation type="submission" date="2016-11" db="EMBL/GenBank/DDBJ databases">
        <authorList>
            <person name="Jaros S."/>
            <person name="Januszkiewicz K."/>
            <person name="Wedrychowicz H."/>
        </authorList>
    </citation>
    <scope>NUCLEOTIDE SEQUENCE [LARGE SCALE GENOMIC DNA]</scope>
    <source>
        <strain evidence="1 2">DSM 6191</strain>
    </source>
</reference>
<protein>
    <submittedName>
        <fullName evidence="1">Uncharacterized protein</fullName>
    </submittedName>
</protein>
<proteinExistence type="predicted"/>
<gene>
    <name evidence="1" type="ORF">SAMN02745941_01171</name>
</gene>
<sequence length="114" mass="13947">MRKKTRDLKKHYREIEGVLRNFDIYLSKESWYNMWHTHLDWSGVTSVSSKHRKVHFLYYLKIFEKIELQTKVIKRDFQTWIYIDGHDGTYDAIYFHTENSRSYIIQKKALGVNL</sequence>
<organism evidence="1 2">
    <name type="scientific">Clostridium intestinale DSM 6191</name>
    <dbReference type="NCBI Taxonomy" id="1121320"/>
    <lineage>
        <taxon>Bacteria</taxon>
        <taxon>Bacillati</taxon>
        <taxon>Bacillota</taxon>
        <taxon>Clostridia</taxon>
        <taxon>Eubacteriales</taxon>
        <taxon>Clostridiaceae</taxon>
        <taxon>Clostridium</taxon>
    </lineage>
</organism>
<dbReference type="RefSeq" id="WP_073017648.1">
    <property type="nucleotide sequence ID" value="NZ_FQXU01000004.1"/>
</dbReference>
<evidence type="ECO:0000313" key="1">
    <source>
        <dbReference type="EMBL" id="SHH88937.1"/>
    </source>
</evidence>
<evidence type="ECO:0000313" key="2">
    <source>
        <dbReference type="Proteomes" id="UP000184241"/>
    </source>
</evidence>